<evidence type="ECO:0000313" key="2">
    <source>
        <dbReference type="EMBL" id="PQQ14269.1"/>
    </source>
</evidence>
<sequence length="659" mass="74607">MNVKNPSEIKQAPEANKGKEGKRGKMLSPCIREASETCLHGCCPAPNFLGNHGSSTSNPSSTPKSTETVVTTFRYDFTLATASSLCPDTQFTNHESLPSLQESYSYFIKAYPQFSQTDQADHIRAHEYYHLTLSNQVCLDYIGHGLFSYSQQQTQYNYPTPTIASTSSSPPPPQLLHFPEPIFFDISYKSVNLHTQVVYGGQESEVEFEMRKRIMGYMNISECDYTMVFTANQSSAFKLLADCYPFQKNPSLLTVYDYKCEAVDVMTESSKKRGGRVMSAEFSWPNMRIQSRKLRKRIGNMKKTRKKQGLFVFPLQSRMTGARYSYMWMSIAQENGWHVLLDACSLGPKDMDTLGLSLFQPDFLICSFFKVFGENPSGFGCLFVKKSSASVLKDSTFASSIGIVSLVPPSKPSEYSEDSISMDIETDKKQSKLENSKSHEIEEVSIKQKAPSLSELMELDRDHFESSQPKSAEIECRGLDHADSLGLVLISSRARYLINWLVNALMSLQHPHSQYGHQLVRIYGPKIKFERGPSLAFNVFDWKGEKIDPLIVQKLADRNNISLSNGILNHIGFSDKHEEERETKLEKCASDQVEGSNVVNKRKDERHSGISVVTAALGFLTNFEDIYRLWAFVSRFSDADFVEKERWRYMALNQSTVEI</sequence>
<dbReference type="PANTHER" id="PTHR14237:SF64">
    <property type="entry name" value="MOLYBDENUM COFACTOR SULFURASE-LIKE PROTEIN"/>
    <property type="match status" value="1"/>
</dbReference>
<gene>
    <name evidence="2" type="ORF">Pyn_19579</name>
</gene>
<protein>
    <submittedName>
        <fullName evidence="2">Molybdenum cofactor sulfurase 3</fullName>
    </submittedName>
</protein>
<feature type="region of interest" description="Disordered" evidence="1">
    <location>
        <begin position="1"/>
        <end position="24"/>
    </location>
</feature>
<dbReference type="AlphaFoldDB" id="A0A314Z570"/>
<dbReference type="STRING" id="2094558.A0A314Z570"/>
<proteinExistence type="predicted"/>
<dbReference type="SUPFAM" id="SSF53383">
    <property type="entry name" value="PLP-dependent transferases"/>
    <property type="match status" value="1"/>
</dbReference>
<comment type="caution">
    <text evidence="2">The sequence shown here is derived from an EMBL/GenBank/DDBJ whole genome shotgun (WGS) entry which is preliminary data.</text>
</comment>
<dbReference type="PANTHER" id="PTHR14237">
    <property type="entry name" value="MOLYBDOPTERIN COFACTOR SULFURASE MOSC"/>
    <property type="match status" value="1"/>
</dbReference>
<dbReference type="OrthoDB" id="10264306at2759"/>
<dbReference type="InterPro" id="IPR015421">
    <property type="entry name" value="PyrdxlP-dep_Trfase_major"/>
</dbReference>
<organism evidence="2 3">
    <name type="scientific">Prunus yedoensis var. nudiflora</name>
    <dbReference type="NCBI Taxonomy" id="2094558"/>
    <lineage>
        <taxon>Eukaryota</taxon>
        <taxon>Viridiplantae</taxon>
        <taxon>Streptophyta</taxon>
        <taxon>Embryophyta</taxon>
        <taxon>Tracheophyta</taxon>
        <taxon>Spermatophyta</taxon>
        <taxon>Magnoliopsida</taxon>
        <taxon>eudicotyledons</taxon>
        <taxon>Gunneridae</taxon>
        <taxon>Pentapetalae</taxon>
        <taxon>rosids</taxon>
        <taxon>fabids</taxon>
        <taxon>Rosales</taxon>
        <taxon>Rosaceae</taxon>
        <taxon>Amygdaloideae</taxon>
        <taxon>Amygdaleae</taxon>
        <taxon>Prunus</taxon>
    </lineage>
</organism>
<reference evidence="2 3" key="1">
    <citation type="submission" date="2018-02" db="EMBL/GenBank/DDBJ databases">
        <title>Draft genome of wild Prunus yedoensis var. nudiflora.</title>
        <authorList>
            <person name="Baek S."/>
            <person name="Kim J.-H."/>
            <person name="Choi K."/>
            <person name="Kim G.-B."/>
            <person name="Cho A."/>
            <person name="Jang H."/>
            <person name="Shin C.-H."/>
            <person name="Yu H.-J."/>
            <person name="Mun J.-H."/>
        </authorList>
    </citation>
    <scope>NUCLEOTIDE SEQUENCE [LARGE SCALE GENOMIC DNA]</scope>
    <source>
        <strain evidence="3">cv. Jeju island</strain>
        <tissue evidence="2">Leaf</tissue>
    </source>
</reference>
<evidence type="ECO:0000256" key="1">
    <source>
        <dbReference type="SAM" id="MobiDB-lite"/>
    </source>
</evidence>
<accession>A0A314Z570</accession>
<dbReference type="InterPro" id="IPR015424">
    <property type="entry name" value="PyrdxlP-dep_Trfase"/>
</dbReference>
<name>A0A314Z570_PRUYE</name>
<dbReference type="EMBL" id="PJQY01000267">
    <property type="protein sequence ID" value="PQQ14269.1"/>
    <property type="molecule type" value="Genomic_DNA"/>
</dbReference>
<dbReference type="Gene3D" id="3.40.640.10">
    <property type="entry name" value="Type I PLP-dependent aspartate aminotransferase-like (Major domain)"/>
    <property type="match status" value="1"/>
</dbReference>
<dbReference type="Proteomes" id="UP000250321">
    <property type="component" value="Unassembled WGS sequence"/>
</dbReference>
<keyword evidence="3" id="KW-1185">Reference proteome</keyword>
<evidence type="ECO:0000313" key="3">
    <source>
        <dbReference type="Proteomes" id="UP000250321"/>
    </source>
</evidence>